<feature type="domain" description="AMP-dependent synthetase/ligase" evidence="1">
    <location>
        <begin position="2"/>
        <end position="350"/>
    </location>
</feature>
<dbReference type="Proteomes" id="UP001597417">
    <property type="component" value="Unassembled WGS sequence"/>
</dbReference>
<dbReference type="Gene3D" id="3.30.300.30">
    <property type="match status" value="1"/>
</dbReference>
<gene>
    <name evidence="3" type="ORF">ACFSXZ_28750</name>
</gene>
<evidence type="ECO:0000259" key="1">
    <source>
        <dbReference type="Pfam" id="PF00501"/>
    </source>
</evidence>
<feature type="domain" description="AMP-binding enzyme C-terminal" evidence="2">
    <location>
        <begin position="403"/>
        <end position="476"/>
    </location>
</feature>
<accession>A0ABW5G0G1</accession>
<evidence type="ECO:0000313" key="3">
    <source>
        <dbReference type="EMBL" id="MFD2420327.1"/>
    </source>
</evidence>
<comment type="caution">
    <text evidence="3">The sequence shown here is derived from an EMBL/GenBank/DDBJ whole genome shotgun (WGS) entry which is preliminary data.</text>
</comment>
<protein>
    <submittedName>
        <fullName evidence="3">Amino acid adenylation domain-containing protein</fullName>
    </submittedName>
</protein>
<dbReference type="Pfam" id="PF13193">
    <property type="entry name" value="AMP-binding_C"/>
    <property type="match status" value="1"/>
</dbReference>
<dbReference type="EMBL" id="JBHUKR010000017">
    <property type="protein sequence ID" value="MFD2420327.1"/>
    <property type="molecule type" value="Genomic_DNA"/>
</dbReference>
<dbReference type="Gene3D" id="3.40.50.12780">
    <property type="entry name" value="N-terminal domain of ligase-like"/>
    <property type="match status" value="1"/>
</dbReference>
<dbReference type="InterPro" id="IPR042099">
    <property type="entry name" value="ANL_N_sf"/>
</dbReference>
<evidence type="ECO:0000313" key="4">
    <source>
        <dbReference type="Proteomes" id="UP001597417"/>
    </source>
</evidence>
<proteinExistence type="predicted"/>
<dbReference type="Pfam" id="PF00501">
    <property type="entry name" value="AMP-binding"/>
    <property type="match status" value="1"/>
</dbReference>
<dbReference type="PANTHER" id="PTHR45527">
    <property type="entry name" value="NONRIBOSOMAL PEPTIDE SYNTHETASE"/>
    <property type="match status" value="1"/>
</dbReference>
<dbReference type="InterPro" id="IPR045851">
    <property type="entry name" value="AMP-bd_C_sf"/>
</dbReference>
<dbReference type="PANTHER" id="PTHR45527:SF1">
    <property type="entry name" value="FATTY ACID SYNTHASE"/>
    <property type="match status" value="1"/>
</dbReference>
<name>A0ABW5G0G1_9PSEU</name>
<dbReference type="PROSITE" id="PS00455">
    <property type="entry name" value="AMP_BINDING"/>
    <property type="match status" value="1"/>
</dbReference>
<dbReference type="InterPro" id="IPR020845">
    <property type="entry name" value="AMP-binding_CS"/>
</dbReference>
<dbReference type="RefSeq" id="WP_378268350.1">
    <property type="nucleotide sequence ID" value="NZ_JBHUKR010000017.1"/>
</dbReference>
<evidence type="ECO:0000259" key="2">
    <source>
        <dbReference type="Pfam" id="PF13193"/>
    </source>
</evidence>
<dbReference type="SUPFAM" id="SSF56801">
    <property type="entry name" value="Acetyl-CoA synthetase-like"/>
    <property type="match status" value="1"/>
</dbReference>
<organism evidence="3 4">
    <name type="scientific">Amycolatopsis pigmentata</name>
    <dbReference type="NCBI Taxonomy" id="450801"/>
    <lineage>
        <taxon>Bacteria</taxon>
        <taxon>Bacillati</taxon>
        <taxon>Actinomycetota</taxon>
        <taxon>Actinomycetes</taxon>
        <taxon>Pseudonocardiales</taxon>
        <taxon>Pseudonocardiaceae</taxon>
        <taxon>Amycolatopsis</taxon>
    </lineage>
</organism>
<dbReference type="InterPro" id="IPR000873">
    <property type="entry name" value="AMP-dep_synth/lig_dom"/>
</dbReference>
<dbReference type="InterPro" id="IPR025110">
    <property type="entry name" value="AMP-bd_C"/>
</dbReference>
<dbReference type="NCBIfam" id="TIGR01733">
    <property type="entry name" value="AA-adenyl-dom"/>
    <property type="match status" value="1"/>
</dbReference>
<keyword evidence="4" id="KW-1185">Reference proteome</keyword>
<dbReference type="InterPro" id="IPR010071">
    <property type="entry name" value="AA_adenyl_dom"/>
</dbReference>
<sequence>MRENPDRVAVRDRDRSLTYRQLADRATSLAARLRADHPTPGARVGLYLNRTVDLVTAVVATTVAGHAYVPLDPAYPEARLRFTVDDSGIAAVITDQDTTALGTALKTIRLDEEGFADEPPPAPDDLPDDVAAYVIYTSGSTGRPKGVEVRQRNVVALVTALTEMFDHTADDVWTLFHSYCFDFSVWEIWGALITGGTLVVVPAEVAISPEAILSLLTTHRVTVLNVVPSVFRHLAAALRRVPAPPGDVRRVIFGGEAIDLGDIRAWRAATGSGCEFVNGYGVTEATVFATMRTLSAFELDAPGDDHEFARELGTPLRGWDVRVRSEDGTDVPVGATGEIWVGGAGVATGYVNRPELTADRFLGDGGFYRTGDLAIRRPGDVFHYAGRADDQVKLNGYRIELGEIESVLRRLPGIRDIVVVRGVSRIGVAQLVAYYVVDPAQPDPDLAGYARAQLPRYMVPARFVRQSELPLTPSGKTDRRALAEAG</sequence>
<reference evidence="4" key="1">
    <citation type="journal article" date="2019" name="Int. J. Syst. Evol. Microbiol.">
        <title>The Global Catalogue of Microorganisms (GCM) 10K type strain sequencing project: providing services to taxonomists for standard genome sequencing and annotation.</title>
        <authorList>
            <consortium name="The Broad Institute Genomics Platform"/>
            <consortium name="The Broad Institute Genome Sequencing Center for Infectious Disease"/>
            <person name="Wu L."/>
            <person name="Ma J."/>
        </authorList>
    </citation>
    <scope>NUCLEOTIDE SEQUENCE [LARGE SCALE GENOMIC DNA]</scope>
    <source>
        <strain evidence="4">CGMCC 4.7645</strain>
    </source>
</reference>